<evidence type="ECO:0000313" key="2">
    <source>
        <dbReference type="Proteomes" id="UP000315938"/>
    </source>
</evidence>
<dbReference type="Gene3D" id="2.30.30.180">
    <property type="entry name" value="Ribosome maturation factor RimP, C-terminal domain"/>
    <property type="match status" value="1"/>
</dbReference>
<gene>
    <name evidence="1" type="ORF">FNV44_04070</name>
</gene>
<evidence type="ECO:0000313" key="1">
    <source>
        <dbReference type="EMBL" id="TRY00233.1"/>
    </source>
</evidence>
<comment type="caution">
    <text evidence="1">The sequence shown here is derived from an EMBL/GenBank/DDBJ whole genome shotgun (WGS) entry which is preliminary data.</text>
</comment>
<dbReference type="Proteomes" id="UP000315938">
    <property type="component" value="Unassembled WGS sequence"/>
</dbReference>
<dbReference type="EMBL" id="VKID01000001">
    <property type="protein sequence ID" value="TRY00233.1"/>
    <property type="molecule type" value="Genomic_DNA"/>
</dbReference>
<reference evidence="1 2" key="1">
    <citation type="submission" date="2019-07" db="EMBL/GenBank/DDBJ databases">
        <title>Genome sequence of Acholeplasma laidlawii strain with increased resistance to erythromycin.</title>
        <authorList>
            <person name="Medvedeva E.S."/>
            <person name="Baranova N.B."/>
            <person name="Siniagina M.N."/>
            <person name="Mouzykantov A."/>
            <person name="Chernova O.A."/>
            <person name="Chernov V.M."/>
        </authorList>
    </citation>
    <scope>NUCLEOTIDE SEQUENCE [LARGE SCALE GENOMIC DNA]</scope>
    <source>
        <strain evidence="1 2">PG8REry</strain>
    </source>
</reference>
<dbReference type="AlphaFoldDB" id="A0A553IJ60"/>
<accession>A0A553IJ60</accession>
<dbReference type="SUPFAM" id="SSF74942">
    <property type="entry name" value="YhbC-like, C-terminal domain"/>
    <property type="match status" value="1"/>
</dbReference>
<proteinExistence type="predicted"/>
<dbReference type="InterPro" id="IPR036847">
    <property type="entry name" value="RimP_C_sf"/>
</dbReference>
<sequence>MYMNINVIKEKVKSILDPKDIIVYDIFEEKMGKEKILTILLDATLDHEHLEKVHMEVLDYINDDLDDDYYLQMSTVGIEKELRNLEEVQRHVGGYVYLESDAYTGNATLNDVIDNELHISFFIKGRPKKLQIKYENIRFIRQAVKF</sequence>
<protein>
    <submittedName>
        <fullName evidence="1">Ribosome assembly cofactor RimP</fullName>
    </submittedName>
</protein>
<name>A0A553IJ60_ACHLA</name>
<organism evidence="1 2">
    <name type="scientific">Acholeplasma laidlawii</name>
    <dbReference type="NCBI Taxonomy" id="2148"/>
    <lineage>
        <taxon>Bacteria</taxon>
        <taxon>Bacillati</taxon>
        <taxon>Mycoplasmatota</taxon>
        <taxon>Mollicutes</taxon>
        <taxon>Acholeplasmatales</taxon>
        <taxon>Acholeplasmataceae</taxon>
        <taxon>Acholeplasma</taxon>
    </lineage>
</organism>